<dbReference type="PANTHER" id="PTHR10343:SF84">
    <property type="entry name" value="5'-AMP-ACTIVATED PROTEIN KINASE SUBUNIT BETA-1"/>
    <property type="match status" value="1"/>
</dbReference>
<comment type="similarity">
    <text evidence="1">Belongs to the 5'-AMP-activated protein kinase beta subunit family.</text>
</comment>
<accession>A0ABQ9NHT0</accession>
<feature type="domain" description="Association with the SNF1 complex (ASC)" evidence="3">
    <location>
        <begin position="443"/>
        <end position="550"/>
    </location>
</feature>
<feature type="region of interest" description="Disordered" evidence="2">
    <location>
        <begin position="1"/>
        <end position="241"/>
    </location>
</feature>
<proteinExistence type="inferred from homology"/>
<dbReference type="CDD" id="cd02859">
    <property type="entry name" value="E_set_AMPKbeta_like_N"/>
    <property type="match status" value="1"/>
</dbReference>
<feature type="compositionally biased region" description="Low complexity" evidence="2">
    <location>
        <begin position="1"/>
        <end position="24"/>
    </location>
</feature>
<dbReference type="SUPFAM" id="SSF81296">
    <property type="entry name" value="E set domains"/>
    <property type="match status" value="1"/>
</dbReference>
<dbReference type="InterPro" id="IPR006828">
    <property type="entry name" value="ASC_dom"/>
</dbReference>
<reference evidence="4" key="1">
    <citation type="submission" date="2022-10" db="EMBL/GenBank/DDBJ databases">
        <title>Culturing micro-colonial fungi from biological soil crusts in the Mojave desert and describing Neophaeococcomyces mojavensis, and introducing the new genera and species Taxawa tesnikishii.</title>
        <authorList>
            <person name="Kurbessoian T."/>
            <person name="Stajich J.E."/>
        </authorList>
    </citation>
    <scope>NUCLEOTIDE SEQUENCE</scope>
    <source>
        <strain evidence="4">TK_1</strain>
    </source>
</reference>
<dbReference type="Proteomes" id="UP001172684">
    <property type="component" value="Unassembled WGS sequence"/>
</dbReference>
<feature type="compositionally biased region" description="Basic and acidic residues" evidence="2">
    <location>
        <begin position="140"/>
        <end position="153"/>
    </location>
</feature>
<evidence type="ECO:0000313" key="5">
    <source>
        <dbReference type="Proteomes" id="UP001172684"/>
    </source>
</evidence>
<dbReference type="SMART" id="SM01010">
    <property type="entry name" value="AMPKBI"/>
    <property type="match status" value="1"/>
</dbReference>
<dbReference type="Pfam" id="PF16561">
    <property type="entry name" value="AMPK1_CBM"/>
    <property type="match status" value="1"/>
</dbReference>
<evidence type="ECO:0000256" key="2">
    <source>
        <dbReference type="SAM" id="MobiDB-lite"/>
    </source>
</evidence>
<dbReference type="InterPro" id="IPR032640">
    <property type="entry name" value="AMPK1_CBM"/>
</dbReference>
<sequence>MGNNASREQQASSRASSTSAPQSPADHRSASTTSGIPRRDTRGRDSVQALSTAKSTAAPATASLASATANLHSAPPRPQPPRRTSSHQHSHSQPISHAHTRSKTAGAPSLPPLLRPTSAQGARARASPTLEKMGNSSSKQPDKEREREREPVSREPTPQLSTQQVTPPSPVTLPVDVPGGPAAAELSREKDVSPIDPDAQGLQEQYHLPPSQFSRPPRLPLPIDEESHAPGSPIISPADVSSPIDPLEVDGALPRRTSVLSSTTVDEDEDVGDEIYPQGGVGPAVPTVVEWRGPGKTVYVTGTFVNWERKYKLLKDGPSKHKDALSTTLNLQPGTHHLKFLVDGEMMLSNELPTTVDYTNVLMNYLEVAPEPPAGKPSEPVAIPSRHESSEPEARSSSTVVPPGVFPPQILPPTPEIRPTEPTAPPTPIRSSASAASGGAPLEPTNPKRYTQTMPAFLLDLDAPEDSHRFQRASAVLASLPTPPSLPMFLNKSILNGNTPMKDDSSVLVMPNHTVLNHLATSSIKNNVLATSATTRYKRKFLTTIMYKPTNEVGD</sequence>
<dbReference type="Pfam" id="PF04739">
    <property type="entry name" value="AMPKBI"/>
    <property type="match status" value="1"/>
</dbReference>
<feature type="compositionally biased region" description="Low complexity" evidence="2">
    <location>
        <begin position="49"/>
        <end position="74"/>
    </location>
</feature>
<dbReference type="InterPro" id="IPR037256">
    <property type="entry name" value="ASC_dom_sf"/>
</dbReference>
<evidence type="ECO:0000259" key="3">
    <source>
        <dbReference type="SMART" id="SM01010"/>
    </source>
</evidence>
<dbReference type="PANTHER" id="PTHR10343">
    <property type="entry name" value="5'-AMP-ACTIVATED PROTEIN KINASE , BETA SUBUNIT"/>
    <property type="match status" value="1"/>
</dbReference>
<dbReference type="EMBL" id="JAPDRL010000098">
    <property type="protein sequence ID" value="KAJ9657616.1"/>
    <property type="molecule type" value="Genomic_DNA"/>
</dbReference>
<gene>
    <name evidence="4" type="primary">GAL83</name>
    <name evidence="4" type="ORF">H2201_008121</name>
</gene>
<evidence type="ECO:0000313" key="4">
    <source>
        <dbReference type="EMBL" id="KAJ9657616.1"/>
    </source>
</evidence>
<comment type="caution">
    <text evidence="4">The sequence shown here is derived from an EMBL/GenBank/DDBJ whole genome shotgun (WGS) entry which is preliminary data.</text>
</comment>
<organism evidence="4 5">
    <name type="scientific">Coniosporium apollinis</name>
    <dbReference type="NCBI Taxonomy" id="61459"/>
    <lineage>
        <taxon>Eukaryota</taxon>
        <taxon>Fungi</taxon>
        <taxon>Dikarya</taxon>
        <taxon>Ascomycota</taxon>
        <taxon>Pezizomycotina</taxon>
        <taxon>Dothideomycetes</taxon>
        <taxon>Dothideomycetes incertae sedis</taxon>
        <taxon>Coniosporium</taxon>
    </lineage>
</organism>
<dbReference type="InterPro" id="IPR050827">
    <property type="entry name" value="CRP1_MDG1_kinase"/>
</dbReference>
<name>A0ABQ9NHT0_9PEZI</name>
<dbReference type="Gene3D" id="6.20.250.60">
    <property type="match status" value="1"/>
</dbReference>
<feature type="compositionally biased region" description="Low complexity" evidence="2">
    <location>
        <begin position="429"/>
        <end position="440"/>
    </location>
</feature>
<protein>
    <submittedName>
        <fullName evidence="4">Galactose metabolism- protein</fullName>
    </submittedName>
</protein>
<feature type="compositionally biased region" description="Polar residues" evidence="2">
    <location>
        <begin position="156"/>
        <end position="166"/>
    </location>
</feature>
<feature type="region of interest" description="Disordered" evidence="2">
    <location>
        <begin position="371"/>
        <end position="449"/>
    </location>
</feature>
<dbReference type="InterPro" id="IPR014756">
    <property type="entry name" value="Ig_E-set"/>
</dbReference>
<feature type="compositionally biased region" description="Basic and acidic residues" evidence="2">
    <location>
        <begin position="385"/>
        <end position="394"/>
    </location>
</feature>
<dbReference type="InterPro" id="IPR013783">
    <property type="entry name" value="Ig-like_fold"/>
</dbReference>
<evidence type="ECO:0000256" key="1">
    <source>
        <dbReference type="ARBA" id="ARBA00010926"/>
    </source>
</evidence>
<dbReference type="Gene3D" id="2.60.40.10">
    <property type="entry name" value="Immunoglobulins"/>
    <property type="match status" value="1"/>
</dbReference>
<keyword evidence="5" id="KW-1185">Reference proteome</keyword>
<dbReference type="SUPFAM" id="SSF160219">
    <property type="entry name" value="AMPKBI-like"/>
    <property type="match status" value="1"/>
</dbReference>
<feature type="compositionally biased region" description="Pro residues" evidence="2">
    <location>
        <begin position="404"/>
        <end position="428"/>
    </location>
</feature>